<dbReference type="Proteomes" id="UP000053244">
    <property type="component" value="Unassembled WGS sequence"/>
</dbReference>
<evidence type="ECO:0000256" key="4">
    <source>
        <dbReference type="RuleBase" id="RU004504"/>
    </source>
</evidence>
<keyword evidence="7" id="KW-0032">Aminotransferase</keyword>
<comment type="caution">
    <text evidence="7">The sequence shown here is derived from an EMBL/GenBank/DDBJ whole genome shotgun (WGS) entry which is preliminary data.</text>
</comment>
<dbReference type="InterPro" id="IPR020578">
    <property type="entry name" value="Aminotrans_V_PyrdxlP_BS"/>
</dbReference>
<accession>A0A101JMU6</accession>
<sequence length="393" mass="41769">MDVDALRAGTPGCRHRIHLNNAGAALMSQATLDTVVGHLRLEAEIGGYEAAQAAAGRVAAVHTGLAELLGGRPDEIALFDNATHAWQAAFYAVPLRAGDRVLTGRNEYGSNVLAYLQAARRAGAEVVVVPNDEHGQIDTSALTGLIDDRTKLIGLTHVPTAGGLVNPAAEVGRIARAAGVPYLLDATQSVGQFPVDVEEIGCDFLCGTGRKFLRGPRGTGFLWVRTGLLERLDPHVVEIQSAVWDGARGFDWVPGAQRFATWELNYAAVLGLGAAVDQALNLGLDEIGKRNAELGDRMRGLLEDTPGVTVYDLGREQCAIVTAVAEGVPAEQVVARLAESGVNVSSTTPAHQQFDTEDRNPPPLVRFSPHYYNTEDEVEHAATLIGALVGKRL</sequence>
<feature type="region of interest" description="Disordered" evidence="5">
    <location>
        <begin position="344"/>
        <end position="363"/>
    </location>
</feature>
<dbReference type="SUPFAM" id="SSF53383">
    <property type="entry name" value="PLP-dependent transferases"/>
    <property type="match status" value="1"/>
</dbReference>
<dbReference type="AlphaFoldDB" id="A0A101JMU6"/>
<dbReference type="InterPro" id="IPR015424">
    <property type="entry name" value="PyrdxlP-dep_Trfase"/>
</dbReference>
<dbReference type="Gene3D" id="3.90.1150.10">
    <property type="entry name" value="Aspartate Aminotransferase, domain 1"/>
    <property type="match status" value="1"/>
</dbReference>
<keyword evidence="2" id="KW-0663">Pyridoxal phosphate</keyword>
<comment type="cofactor">
    <cofactor evidence="1 4">
        <name>pyridoxal 5'-phosphate</name>
        <dbReference type="ChEBI" id="CHEBI:597326"/>
    </cofactor>
</comment>
<evidence type="ECO:0000256" key="1">
    <source>
        <dbReference type="ARBA" id="ARBA00001933"/>
    </source>
</evidence>
<organism evidence="7 8">
    <name type="scientific">Actinoplanes awajinensis subsp. mycoplanecinus</name>
    <dbReference type="NCBI Taxonomy" id="135947"/>
    <lineage>
        <taxon>Bacteria</taxon>
        <taxon>Bacillati</taxon>
        <taxon>Actinomycetota</taxon>
        <taxon>Actinomycetes</taxon>
        <taxon>Micromonosporales</taxon>
        <taxon>Micromonosporaceae</taxon>
        <taxon>Actinoplanes</taxon>
    </lineage>
</organism>
<protein>
    <submittedName>
        <fullName evidence="7">Aminotransferase class V</fullName>
    </submittedName>
</protein>
<comment type="similarity">
    <text evidence="3">Belongs to the class-V pyridoxal-phosphate-dependent aminotransferase family.</text>
</comment>
<proteinExistence type="inferred from homology"/>
<evidence type="ECO:0000259" key="6">
    <source>
        <dbReference type="Pfam" id="PF00266"/>
    </source>
</evidence>
<dbReference type="InterPro" id="IPR015421">
    <property type="entry name" value="PyrdxlP-dep_Trfase_major"/>
</dbReference>
<dbReference type="Pfam" id="PF00266">
    <property type="entry name" value="Aminotran_5"/>
    <property type="match status" value="1"/>
</dbReference>
<dbReference type="RefSeq" id="WP_067696604.1">
    <property type="nucleotide sequence ID" value="NZ_LLZH01000275.1"/>
</dbReference>
<name>A0A101JMU6_9ACTN</name>
<dbReference type="PROSITE" id="PS00595">
    <property type="entry name" value="AA_TRANSFER_CLASS_5"/>
    <property type="match status" value="1"/>
</dbReference>
<dbReference type="InterPro" id="IPR015422">
    <property type="entry name" value="PyrdxlP-dep_Trfase_small"/>
</dbReference>
<evidence type="ECO:0000313" key="7">
    <source>
        <dbReference type="EMBL" id="KUL29835.1"/>
    </source>
</evidence>
<keyword evidence="7" id="KW-0808">Transferase</keyword>
<dbReference type="Gene3D" id="3.40.640.10">
    <property type="entry name" value="Type I PLP-dependent aspartate aminotransferase-like (Major domain)"/>
    <property type="match status" value="1"/>
</dbReference>
<feature type="compositionally biased region" description="Polar residues" evidence="5">
    <location>
        <begin position="344"/>
        <end position="353"/>
    </location>
</feature>
<dbReference type="GO" id="GO:0008483">
    <property type="term" value="F:transaminase activity"/>
    <property type="evidence" value="ECO:0007669"/>
    <property type="project" value="UniProtKB-KW"/>
</dbReference>
<evidence type="ECO:0000256" key="5">
    <source>
        <dbReference type="SAM" id="MobiDB-lite"/>
    </source>
</evidence>
<reference evidence="7 8" key="1">
    <citation type="submission" date="2015-10" db="EMBL/GenBank/DDBJ databases">
        <authorList>
            <person name="Gilbert D.G."/>
        </authorList>
    </citation>
    <scope>NUCLEOTIDE SEQUENCE [LARGE SCALE GENOMIC DNA]</scope>
    <source>
        <strain evidence="7 8">NRRL B-16712</strain>
    </source>
</reference>
<dbReference type="OrthoDB" id="9808002at2"/>
<evidence type="ECO:0000313" key="8">
    <source>
        <dbReference type="Proteomes" id="UP000053244"/>
    </source>
</evidence>
<dbReference type="PANTHER" id="PTHR43586:SF24">
    <property type="entry name" value="BLR4730 PROTEIN"/>
    <property type="match status" value="1"/>
</dbReference>
<keyword evidence="8" id="KW-1185">Reference proteome</keyword>
<dbReference type="PANTHER" id="PTHR43586">
    <property type="entry name" value="CYSTEINE DESULFURASE"/>
    <property type="match status" value="1"/>
</dbReference>
<feature type="domain" description="Aminotransferase class V" evidence="6">
    <location>
        <begin position="18"/>
        <end position="379"/>
    </location>
</feature>
<dbReference type="InterPro" id="IPR000192">
    <property type="entry name" value="Aminotrans_V_dom"/>
</dbReference>
<evidence type="ECO:0000256" key="2">
    <source>
        <dbReference type="ARBA" id="ARBA00022898"/>
    </source>
</evidence>
<dbReference type="EMBL" id="LLZH01000275">
    <property type="protein sequence ID" value="KUL29835.1"/>
    <property type="molecule type" value="Genomic_DNA"/>
</dbReference>
<gene>
    <name evidence="7" type="ORF">ADL15_26180</name>
</gene>
<evidence type="ECO:0000256" key="3">
    <source>
        <dbReference type="RuleBase" id="RU004075"/>
    </source>
</evidence>